<feature type="compositionally biased region" description="Polar residues" evidence="2">
    <location>
        <begin position="147"/>
        <end position="158"/>
    </location>
</feature>
<feature type="compositionally biased region" description="Basic and acidic residues" evidence="2">
    <location>
        <begin position="29"/>
        <end position="40"/>
    </location>
</feature>
<feature type="compositionally biased region" description="Polar residues" evidence="2">
    <location>
        <begin position="77"/>
        <end position="88"/>
    </location>
</feature>
<feature type="compositionally biased region" description="Low complexity" evidence="2">
    <location>
        <begin position="89"/>
        <end position="109"/>
    </location>
</feature>
<feature type="compositionally biased region" description="Acidic residues" evidence="2">
    <location>
        <begin position="506"/>
        <end position="517"/>
    </location>
</feature>
<protein>
    <submittedName>
        <fullName evidence="3">Uncharacterized protein</fullName>
    </submittedName>
</protein>
<feature type="region of interest" description="Disordered" evidence="2">
    <location>
        <begin position="183"/>
        <end position="280"/>
    </location>
</feature>
<feature type="region of interest" description="Disordered" evidence="2">
    <location>
        <begin position="1"/>
        <end position="55"/>
    </location>
</feature>
<organism evidence="3 4">
    <name type="scientific">Phascolomyces articulosus</name>
    <dbReference type="NCBI Taxonomy" id="60185"/>
    <lineage>
        <taxon>Eukaryota</taxon>
        <taxon>Fungi</taxon>
        <taxon>Fungi incertae sedis</taxon>
        <taxon>Mucoromycota</taxon>
        <taxon>Mucoromycotina</taxon>
        <taxon>Mucoromycetes</taxon>
        <taxon>Mucorales</taxon>
        <taxon>Lichtheimiaceae</taxon>
        <taxon>Phascolomyces</taxon>
    </lineage>
</organism>
<feature type="region of interest" description="Disordered" evidence="2">
    <location>
        <begin position="404"/>
        <end position="685"/>
    </location>
</feature>
<sequence>MSTKTNERLHTLDDDSLDEIGYPQTRLAKSIEEQQREPHRVSAPTKSPPPVLMPKPKHAIAPTQRLVQQPPPAISAPLTTTNSTIQSYNNSNSNGNISSNSSNYTNTNTINNNNNINNIMNNNIIQPRGDIQSTSQQSAGSSSNISPTYATPQASLSAESEADKKKLPNKSMVTGITTFNSKVIPSSTTTTAPSDNSHKNPAVRHQGILMRKNSRSNTTTPSSPSSLRKSLSATEAMRSSSSNPPYPSLQQDTPQQSRMATSTSNTIRQSQQQQQIAHADATHNSIHATVVSAAGTSTATAAVPSYNKVTFEDMQTKGEYNQTKGEYNQARSDYSAQLNTILEQNNYLRREIELLRRQQQLWHKSTLEMEKVKKEIERDQHVVTNRLEQLEEQLRHYCLIATGSQAGPSGARIEEKGKAVVHPTHSRSDPTTTSPRNKLNKPPSGGGRSPASKRHRSRSVPRFDEDGEHLPRYVPPPQPIPQPIPRRHYEEEYDYDYDDYPPQPETTDDEEEEEVGWEEYSSRRLPPPSFIRQHQQHQFRYPGPPPPPVVPLAGPNPSLPPPQLPPINRKWGEGRSGSLRRRRSGSLAPFLPRPPVPPHYHTLPPRHHHWRESGPGGYEGVAGDYGWEEPPPPSHRSSRYYDEPSDDFEDYPPPLPASSQKRYPHERRLPTARDRRSFPAYGTSM</sequence>
<dbReference type="Proteomes" id="UP001209540">
    <property type="component" value="Unassembled WGS sequence"/>
</dbReference>
<evidence type="ECO:0000256" key="1">
    <source>
        <dbReference type="SAM" id="Coils"/>
    </source>
</evidence>
<feature type="compositionally biased region" description="Polar residues" evidence="2">
    <location>
        <begin position="183"/>
        <end position="195"/>
    </location>
</feature>
<comment type="caution">
    <text evidence="3">The sequence shown here is derived from an EMBL/GenBank/DDBJ whole genome shotgun (WGS) entry which is preliminary data.</text>
</comment>
<keyword evidence="4" id="KW-1185">Reference proteome</keyword>
<gene>
    <name evidence="3" type="ORF">BDA99DRAFT_503439</name>
</gene>
<accession>A0AAD5K4Z9</accession>
<feature type="compositionally biased region" description="Low complexity" evidence="2">
    <location>
        <begin position="132"/>
        <end position="146"/>
    </location>
</feature>
<feature type="compositionally biased region" description="Basic and acidic residues" evidence="2">
    <location>
        <begin position="666"/>
        <end position="677"/>
    </location>
</feature>
<feature type="compositionally biased region" description="Basic and acidic residues" evidence="2">
    <location>
        <begin position="1"/>
        <end position="13"/>
    </location>
</feature>
<feature type="coiled-coil region" evidence="1">
    <location>
        <begin position="338"/>
        <end position="393"/>
    </location>
</feature>
<feature type="compositionally biased region" description="Basic and acidic residues" evidence="2">
    <location>
        <begin position="461"/>
        <end position="471"/>
    </location>
</feature>
<dbReference type="EMBL" id="JAIXMP010000008">
    <property type="protein sequence ID" value="KAI9269066.1"/>
    <property type="molecule type" value="Genomic_DNA"/>
</dbReference>
<evidence type="ECO:0000256" key="2">
    <source>
        <dbReference type="SAM" id="MobiDB-lite"/>
    </source>
</evidence>
<feature type="region of interest" description="Disordered" evidence="2">
    <location>
        <begin position="131"/>
        <end position="169"/>
    </location>
</feature>
<dbReference type="AlphaFoldDB" id="A0AAD5K4Z9"/>
<feature type="region of interest" description="Disordered" evidence="2">
    <location>
        <begin position="68"/>
        <end position="109"/>
    </location>
</feature>
<name>A0AAD5K4Z9_9FUNG</name>
<feature type="compositionally biased region" description="Pro residues" evidence="2">
    <location>
        <begin position="473"/>
        <end position="484"/>
    </location>
</feature>
<keyword evidence="1" id="KW-0175">Coiled coil</keyword>
<reference evidence="3" key="1">
    <citation type="journal article" date="2022" name="IScience">
        <title>Evolution of zygomycete secretomes and the origins of terrestrial fungal ecologies.</title>
        <authorList>
            <person name="Chang Y."/>
            <person name="Wang Y."/>
            <person name="Mondo S."/>
            <person name="Ahrendt S."/>
            <person name="Andreopoulos W."/>
            <person name="Barry K."/>
            <person name="Beard J."/>
            <person name="Benny G.L."/>
            <person name="Blankenship S."/>
            <person name="Bonito G."/>
            <person name="Cuomo C."/>
            <person name="Desiro A."/>
            <person name="Gervers K.A."/>
            <person name="Hundley H."/>
            <person name="Kuo A."/>
            <person name="LaButti K."/>
            <person name="Lang B.F."/>
            <person name="Lipzen A."/>
            <person name="O'Donnell K."/>
            <person name="Pangilinan J."/>
            <person name="Reynolds N."/>
            <person name="Sandor L."/>
            <person name="Smith M.E."/>
            <person name="Tsang A."/>
            <person name="Grigoriev I.V."/>
            <person name="Stajich J.E."/>
            <person name="Spatafora J.W."/>
        </authorList>
    </citation>
    <scope>NUCLEOTIDE SEQUENCE</scope>
    <source>
        <strain evidence="3">RSA 2281</strain>
    </source>
</reference>
<feature type="compositionally biased region" description="Low complexity" evidence="2">
    <location>
        <begin position="215"/>
        <end position="232"/>
    </location>
</feature>
<feature type="compositionally biased region" description="Polar residues" evidence="2">
    <location>
        <begin position="237"/>
        <end position="268"/>
    </location>
</feature>
<evidence type="ECO:0000313" key="3">
    <source>
        <dbReference type="EMBL" id="KAI9269066.1"/>
    </source>
</evidence>
<reference evidence="3" key="2">
    <citation type="submission" date="2023-02" db="EMBL/GenBank/DDBJ databases">
        <authorList>
            <consortium name="DOE Joint Genome Institute"/>
            <person name="Mondo S.J."/>
            <person name="Chang Y."/>
            <person name="Wang Y."/>
            <person name="Ahrendt S."/>
            <person name="Andreopoulos W."/>
            <person name="Barry K."/>
            <person name="Beard J."/>
            <person name="Benny G.L."/>
            <person name="Blankenship S."/>
            <person name="Bonito G."/>
            <person name="Cuomo C."/>
            <person name="Desiro A."/>
            <person name="Gervers K.A."/>
            <person name="Hundley H."/>
            <person name="Kuo A."/>
            <person name="LaButti K."/>
            <person name="Lang B.F."/>
            <person name="Lipzen A."/>
            <person name="O'Donnell K."/>
            <person name="Pangilinan J."/>
            <person name="Reynolds N."/>
            <person name="Sandor L."/>
            <person name="Smith M.W."/>
            <person name="Tsang A."/>
            <person name="Grigoriev I.V."/>
            <person name="Stajich J.E."/>
            <person name="Spatafora J.W."/>
        </authorList>
    </citation>
    <scope>NUCLEOTIDE SEQUENCE</scope>
    <source>
        <strain evidence="3">RSA 2281</strain>
    </source>
</reference>
<proteinExistence type="predicted"/>
<evidence type="ECO:0000313" key="4">
    <source>
        <dbReference type="Proteomes" id="UP001209540"/>
    </source>
</evidence>